<dbReference type="SUPFAM" id="SSF57180">
    <property type="entry name" value="Cellulose-binding domain"/>
    <property type="match status" value="4"/>
</dbReference>
<dbReference type="Proteomes" id="UP000702964">
    <property type="component" value="Unassembled WGS sequence"/>
</dbReference>
<dbReference type="AlphaFoldDB" id="A0A8J4S6M4"/>
<protein>
    <recommendedName>
        <fullName evidence="3">CBM1 domain-containing protein</fullName>
    </recommendedName>
</protein>
<dbReference type="GO" id="GO:0005576">
    <property type="term" value="C:extracellular region"/>
    <property type="evidence" value="ECO:0007669"/>
    <property type="project" value="InterPro"/>
</dbReference>
<keyword evidence="1 2" id="KW-0732">Signal</keyword>
<reference evidence="4" key="1">
    <citation type="journal article" date="2015" name="Genom Data">
        <title>Draft genome sequences of Phytophthora kernoviae and Phytophthora ramorum lineage EU2 from Scotland.</title>
        <authorList>
            <person name="Sambles C."/>
            <person name="Schlenzig A."/>
            <person name="O'Neill P."/>
            <person name="Grant M."/>
            <person name="Studholme D.J."/>
        </authorList>
    </citation>
    <scope>NUCLEOTIDE SEQUENCE</scope>
    <source>
        <strain evidence="4">00238/432</strain>
    </source>
</reference>
<evidence type="ECO:0000256" key="1">
    <source>
        <dbReference type="ARBA" id="ARBA00022729"/>
    </source>
</evidence>
<dbReference type="InterPro" id="IPR000254">
    <property type="entry name" value="CBD"/>
</dbReference>
<feature type="chain" id="PRO_5035313421" description="CBM1 domain-containing protein" evidence="2">
    <location>
        <begin position="22"/>
        <end position="484"/>
    </location>
</feature>
<name>A0A8J4S6M4_9STRA</name>
<feature type="domain" description="CBM1" evidence="3">
    <location>
        <begin position="168"/>
        <end position="206"/>
    </location>
</feature>
<evidence type="ECO:0000256" key="2">
    <source>
        <dbReference type="SAM" id="SignalP"/>
    </source>
</evidence>
<feature type="domain" description="CBM1" evidence="3">
    <location>
        <begin position="448"/>
        <end position="482"/>
    </location>
</feature>
<dbReference type="PROSITE" id="PS51164">
    <property type="entry name" value="CBM1_2"/>
    <property type="match status" value="4"/>
</dbReference>
<dbReference type="EMBL" id="AOFI03000648">
    <property type="protein sequence ID" value="KAF4315978.1"/>
    <property type="molecule type" value="Genomic_DNA"/>
</dbReference>
<dbReference type="InterPro" id="IPR035971">
    <property type="entry name" value="CBD_sf"/>
</dbReference>
<reference evidence="4" key="2">
    <citation type="submission" date="2020-02" db="EMBL/GenBank/DDBJ databases">
        <authorList>
            <person name="Studholme D.J."/>
        </authorList>
    </citation>
    <scope>NUCLEOTIDE SEQUENCE</scope>
    <source>
        <strain evidence="4">00238/432</strain>
    </source>
</reference>
<sequence>MKLSLATVTVAALAATTAIEGRPHHLRVHILMEKANLYEQCEWENKAVKCNTGMFCVQREKHFGWCLKQSPGEGDQCGGKQTNGPWAVACNNSNLKCVLVSNQYSQCQKKTNREKIKMPEEDKHKAKEGHEEKVALYGRCKYEDGSKSCADGLQCVEDSEWSGNCLKKEADLYEQCGGKEWRGPWKATCTKGAHCKMADEWYSRCMPASSLSKNFQRCPNFSTMKVLPAAIIVTTFAIKIAEAKSNTHLRVMETLSADAGKWEQCKWIDKQIECVDGLQCVVSNDWYGQCIKSEVDTWGQCGGNGWTLPCKAGTVCQKKDDSYSQCVPSPGADKKVGEWGQCSWQGFSAQCDDGLKCVYSDINWFGFCVKKQAGIWAQCGGYGWTTDCVAGSKCDKKSDAYSQCIPSDDGSEKALEWGQCKWSDKQVGCADGLQCAVFDDWYGQCVKKVADVWGQCGGKNWSGACTNGNTCVKRDVSYSQCVPM</sequence>
<dbReference type="GO" id="GO:0005975">
    <property type="term" value="P:carbohydrate metabolic process"/>
    <property type="evidence" value="ECO:0007669"/>
    <property type="project" value="InterPro"/>
</dbReference>
<evidence type="ECO:0000313" key="4">
    <source>
        <dbReference type="EMBL" id="KAF4315978.1"/>
    </source>
</evidence>
<feature type="domain" description="CBM1" evidence="3">
    <location>
        <begin position="293"/>
        <end position="327"/>
    </location>
</feature>
<dbReference type="Pfam" id="PF00734">
    <property type="entry name" value="CBM_1"/>
    <property type="match status" value="3"/>
</dbReference>
<accession>A0A8J4S6M4</accession>
<dbReference type="SMART" id="SM00236">
    <property type="entry name" value="fCBD"/>
    <property type="match status" value="9"/>
</dbReference>
<feature type="domain" description="CBM1" evidence="3">
    <location>
        <begin position="371"/>
        <end position="405"/>
    </location>
</feature>
<comment type="caution">
    <text evidence="4">The sequence shown here is derived from an EMBL/GenBank/DDBJ whole genome shotgun (WGS) entry which is preliminary data.</text>
</comment>
<proteinExistence type="predicted"/>
<gene>
    <name evidence="4" type="ORF">G195_010521</name>
</gene>
<organism evidence="4 5">
    <name type="scientific">Phytophthora kernoviae 00238/432</name>
    <dbReference type="NCBI Taxonomy" id="1284355"/>
    <lineage>
        <taxon>Eukaryota</taxon>
        <taxon>Sar</taxon>
        <taxon>Stramenopiles</taxon>
        <taxon>Oomycota</taxon>
        <taxon>Peronosporomycetes</taxon>
        <taxon>Peronosporales</taxon>
        <taxon>Peronosporaceae</taxon>
        <taxon>Phytophthora</taxon>
    </lineage>
</organism>
<feature type="signal peptide" evidence="2">
    <location>
        <begin position="1"/>
        <end position="21"/>
    </location>
</feature>
<dbReference type="GO" id="GO:0030248">
    <property type="term" value="F:cellulose binding"/>
    <property type="evidence" value="ECO:0007669"/>
    <property type="project" value="InterPro"/>
</dbReference>
<evidence type="ECO:0000259" key="3">
    <source>
        <dbReference type="PROSITE" id="PS51164"/>
    </source>
</evidence>
<evidence type="ECO:0000313" key="5">
    <source>
        <dbReference type="Proteomes" id="UP000702964"/>
    </source>
</evidence>